<organism evidence="3 4">
    <name type="scientific">Tomitella cavernea</name>
    <dbReference type="NCBI Taxonomy" id="1387982"/>
    <lineage>
        <taxon>Bacteria</taxon>
        <taxon>Bacillati</taxon>
        <taxon>Actinomycetota</taxon>
        <taxon>Actinomycetes</taxon>
        <taxon>Mycobacteriales</taxon>
        <taxon>Tomitella</taxon>
    </lineage>
</organism>
<keyword evidence="4" id="KW-1185">Reference proteome</keyword>
<evidence type="ECO:0000256" key="1">
    <source>
        <dbReference type="SAM" id="MobiDB-lite"/>
    </source>
</evidence>
<feature type="region of interest" description="Disordered" evidence="1">
    <location>
        <begin position="43"/>
        <end position="62"/>
    </location>
</feature>
<name>A0ABP9D974_9ACTN</name>
<reference evidence="3" key="1">
    <citation type="journal article" date="2014" name="Int. J. Syst. Evol. Microbiol.">
        <title>Complete genome of a new Firmicutes species belonging to the dominant human colonic microbiota ('Ruminococcus bicirculans') reveals two chromosomes and a selective capacity to utilize plant glucans.</title>
        <authorList>
            <consortium name="NISC Comparative Sequencing Program"/>
            <person name="Wegmann U."/>
            <person name="Louis P."/>
            <person name="Goesmann A."/>
            <person name="Henrissat B."/>
            <person name="Duncan S.H."/>
            <person name="Flint H.J."/>
        </authorList>
    </citation>
    <scope>NUCLEOTIDE SEQUENCE</scope>
    <source>
        <strain evidence="3">JCM 18542</strain>
    </source>
</reference>
<evidence type="ECO:0000313" key="4">
    <source>
        <dbReference type="Proteomes" id="UP001500839"/>
    </source>
</evidence>
<sequence length="62" mass="6893">MGLWLFGHWHHAAKHGLWRSSFGLKVFSLPVLHRLAPIATNHKPRRAGRGASGWVYDAPPAA</sequence>
<comment type="caution">
    <text evidence="3">The sequence shown here is derived from an EMBL/GenBank/DDBJ whole genome shotgun (WGS) entry which is preliminary data.</text>
</comment>
<reference evidence="3" key="3">
    <citation type="submission" date="2023-12" db="EMBL/GenBank/DDBJ databases">
        <authorList>
            <person name="Sun Q."/>
            <person name="Inoue M."/>
        </authorList>
    </citation>
    <scope>NUCLEOTIDE SEQUENCE</scope>
    <source>
        <strain evidence="3">JCM 18542</strain>
    </source>
</reference>
<proteinExistence type="predicted"/>
<dbReference type="EMBL" id="BAABKQ010000002">
    <property type="protein sequence ID" value="GAA4825094.1"/>
    <property type="molecule type" value="Genomic_DNA"/>
</dbReference>
<dbReference type="EMBL" id="BAABKQ010000002">
    <property type="protein sequence ID" value="GAA4825862.1"/>
    <property type="molecule type" value="Genomic_DNA"/>
</dbReference>
<dbReference type="Proteomes" id="UP001500839">
    <property type="component" value="Unassembled WGS sequence"/>
</dbReference>
<protein>
    <submittedName>
        <fullName evidence="3">Uncharacterized protein</fullName>
    </submittedName>
</protein>
<gene>
    <name evidence="2" type="ORF">GCM10023353_37740</name>
    <name evidence="3" type="ORF">GCM10023353_38750</name>
</gene>
<accession>A0ABP9D974</accession>
<evidence type="ECO:0000313" key="3">
    <source>
        <dbReference type="EMBL" id="GAA4825862.1"/>
    </source>
</evidence>
<reference evidence="4" key="2">
    <citation type="journal article" date="2019" name="Int. J. Syst. Evol. Microbiol.">
        <title>The Global Catalogue of Microorganisms (GCM) 10K type strain sequencing project: providing services to taxonomists for standard genome sequencing and annotation.</title>
        <authorList>
            <consortium name="The Broad Institute Genomics Platform"/>
            <consortium name="The Broad Institute Genome Sequencing Center for Infectious Disease"/>
            <person name="Wu L."/>
            <person name="Ma J."/>
        </authorList>
    </citation>
    <scope>NUCLEOTIDE SEQUENCE [LARGE SCALE GENOMIC DNA]</scope>
    <source>
        <strain evidence="4">JCM 18542</strain>
    </source>
</reference>
<evidence type="ECO:0000313" key="2">
    <source>
        <dbReference type="EMBL" id="GAA4825094.1"/>
    </source>
</evidence>